<evidence type="ECO:0000313" key="16">
    <source>
        <dbReference type="EMBL" id="KAK1637363.1"/>
    </source>
</evidence>
<evidence type="ECO:0000256" key="1">
    <source>
        <dbReference type="ARBA" id="ARBA00004141"/>
    </source>
</evidence>
<comment type="subcellular location">
    <subcellularLocation>
        <location evidence="1">Membrane</location>
        <topology evidence="1">Multi-pass membrane protein</topology>
    </subcellularLocation>
</comment>
<dbReference type="RefSeq" id="XP_060445970.1">
    <property type="nucleotide sequence ID" value="XM_060594953.1"/>
</dbReference>
<dbReference type="GO" id="GO:0016020">
    <property type="term" value="C:membrane"/>
    <property type="evidence" value="ECO:0007669"/>
    <property type="project" value="UniProtKB-SubCell"/>
</dbReference>
<evidence type="ECO:0000256" key="15">
    <source>
        <dbReference type="SAM" id="Phobius"/>
    </source>
</evidence>
<dbReference type="Pfam" id="PF02353">
    <property type="entry name" value="CMAS"/>
    <property type="match status" value="2"/>
</dbReference>
<dbReference type="GeneID" id="85479815"/>
<evidence type="ECO:0000256" key="13">
    <source>
        <dbReference type="ARBA" id="ARBA00023136"/>
    </source>
</evidence>
<comment type="pathway">
    <text evidence="2">Lipid metabolism; sphingolipid metabolism.</text>
</comment>
<keyword evidence="6 16" id="KW-0489">Methyltransferase</keyword>
<evidence type="ECO:0000256" key="6">
    <source>
        <dbReference type="ARBA" id="ARBA00022603"/>
    </source>
</evidence>
<evidence type="ECO:0000256" key="9">
    <source>
        <dbReference type="ARBA" id="ARBA00022692"/>
    </source>
</evidence>
<evidence type="ECO:0000256" key="4">
    <source>
        <dbReference type="ARBA" id="ARBA00010815"/>
    </source>
</evidence>
<feature type="transmembrane region" description="Helical" evidence="15">
    <location>
        <begin position="31"/>
        <end position="52"/>
    </location>
</feature>
<sequence length="432" mass="48947">MPSLSQSVALGYVIVLQGLWLSFGGSPIIDFVLSALIAVPVTAALWLVASAISHRISETILPGQPIESYMIFKHLAKVKYRGKRKIPMATFCQMYLDGEVEMNGDTLAILEKRHDWASFRLTFGLIYHVLFKLIPKMAEVLCFHDDACVHPDYEELDVGLLRGFLGPRMMYTSGIVRDTNNKESQEELENNKLDIICEKIHLNPYDRVLSIGYGWQALANYARRIFPDVPFTGLTHTNEYINIPAIRGGYKKIICTHLAQHKGPGNFMALHTGPGEYSDFLKHIHGLLSNDGIFFLEVAGADKSWQYEDLVWRLLMAKYVCPDAVPYTSLGSLTNQLETAGFRVNSVDNIGRHYSETVRKWYGNFVWNQEALVSMYGPKIYRTFEFFLAYMVIIFGQGRANTYQIVVTKNPSSVNRTEAAPEVEESSWDLCE</sequence>
<dbReference type="PANTHER" id="PTHR45197:SF1">
    <property type="entry name" value="SPHINGOLIPID C9-METHYLTRANSFERASE A-RELATED"/>
    <property type="match status" value="1"/>
</dbReference>
<evidence type="ECO:0000256" key="2">
    <source>
        <dbReference type="ARBA" id="ARBA00004760"/>
    </source>
</evidence>
<evidence type="ECO:0000256" key="11">
    <source>
        <dbReference type="ARBA" id="ARBA00022989"/>
    </source>
</evidence>
<evidence type="ECO:0000256" key="8">
    <source>
        <dbReference type="ARBA" id="ARBA00022691"/>
    </source>
</evidence>
<evidence type="ECO:0000256" key="14">
    <source>
        <dbReference type="ARBA" id="ARBA00039020"/>
    </source>
</evidence>
<comment type="pathway">
    <text evidence="3">Sphingolipid metabolism.</text>
</comment>
<dbReference type="PANTHER" id="PTHR45197">
    <property type="entry name" value="SYNTHASE, PUTATIVE (AFU_ORTHOLOGUE AFUA_7G04190)-RELATED"/>
    <property type="match status" value="1"/>
</dbReference>
<evidence type="ECO:0000256" key="7">
    <source>
        <dbReference type="ARBA" id="ARBA00022679"/>
    </source>
</evidence>
<keyword evidence="9 15" id="KW-0812">Transmembrane</keyword>
<keyword evidence="17" id="KW-1185">Reference proteome</keyword>
<keyword evidence="7" id="KW-0808">Transferase</keyword>
<gene>
    <name evidence="16" type="ORF">BDP81DRAFT_481085</name>
</gene>
<reference evidence="16" key="1">
    <citation type="submission" date="2021-06" db="EMBL/GenBank/DDBJ databases">
        <title>Comparative genomics, transcriptomics and evolutionary studies reveal genomic signatures of adaptation to plant cell wall in hemibiotrophic fungi.</title>
        <authorList>
            <consortium name="DOE Joint Genome Institute"/>
            <person name="Baroncelli R."/>
            <person name="Diaz J.F."/>
            <person name="Benocci T."/>
            <person name="Peng M."/>
            <person name="Battaglia E."/>
            <person name="Haridas S."/>
            <person name="Andreopoulos W."/>
            <person name="Labutti K."/>
            <person name="Pangilinan J."/>
            <person name="Floch G.L."/>
            <person name="Makela M.R."/>
            <person name="Henrissat B."/>
            <person name="Grigoriev I.V."/>
            <person name="Crouch J.A."/>
            <person name="De Vries R.P."/>
            <person name="Sukno S.A."/>
            <person name="Thon M.R."/>
        </authorList>
    </citation>
    <scope>NUCLEOTIDE SEQUENCE</scope>
    <source>
        <strain evidence="16">CBS 102054</strain>
    </source>
</reference>
<evidence type="ECO:0000256" key="5">
    <source>
        <dbReference type="ARBA" id="ARBA00022516"/>
    </source>
</evidence>
<name>A0AAI9ZSM2_9PEZI</name>
<dbReference type="GO" id="GO:0032259">
    <property type="term" value="P:methylation"/>
    <property type="evidence" value="ECO:0007669"/>
    <property type="project" value="UniProtKB-KW"/>
</dbReference>
<evidence type="ECO:0000256" key="3">
    <source>
        <dbReference type="ARBA" id="ARBA00004991"/>
    </source>
</evidence>
<comment type="caution">
    <text evidence="16">The sequence shown here is derived from an EMBL/GenBank/DDBJ whole genome shotgun (WGS) entry which is preliminary data.</text>
</comment>
<dbReference type="GO" id="GO:0008168">
    <property type="term" value="F:methyltransferase activity"/>
    <property type="evidence" value="ECO:0007669"/>
    <property type="project" value="UniProtKB-KW"/>
</dbReference>
<dbReference type="EMBL" id="JAHMHQ010000009">
    <property type="protein sequence ID" value="KAK1637363.1"/>
    <property type="molecule type" value="Genomic_DNA"/>
</dbReference>
<evidence type="ECO:0000256" key="10">
    <source>
        <dbReference type="ARBA" id="ARBA00022919"/>
    </source>
</evidence>
<keyword evidence="8" id="KW-0949">S-adenosyl-L-methionine</keyword>
<proteinExistence type="inferred from homology"/>
<protein>
    <recommendedName>
        <fullName evidence="14">sphingolipid C(9)-methyltransferase</fullName>
        <ecNumber evidence="14">2.1.1.317</ecNumber>
    </recommendedName>
</protein>
<dbReference type="SUPFAM" id="SSF53335">
    <property type="entry name" value="S-adenosyl-L-methionine-dependent methyltransferases"/>
    <property type="match status" value="1"/>
</dbReference>
<dbReference type="Proteomes" id="UP001243989">
    <property type="component" value="Unassembled WGS sequence"/>
</dbReference>
<feature type="transmembrane region" description="Helical" evidence="15">
    <location>
        <begin position="7"/>
        <end position="25"/>
    </location>
</feature>
<organism evidence="16 17">
    <name type="scientific">Colletotrichum phormii</name>
    <dbReference type="NCBI Taxonomy" id="359342"/>
    <lineage>
        <taxon>Eukaryota</taxon>
        <taxon>Fungi</taxon>
        <taxon>Dikarya</taxon>
        <taxon>Ascomycota</taxon>
        <taxon>Pezizomycotina</taxon>
        <taxon>Sordariomycetes</taxon>
        <taxon>Hypocreomycetidae</taxon>
        <taxon>Glomerellales</taxon>
        <taxon>Glomerellaceae</taxon>
        <taxon>Colletotrichum</taxon>
        <taxon>Colletotrichum acutatum species complex</taxon>
    </lineage>
</organism>
<keyword evidence="10" id="KW-0746">Sphingolipid metabolism</keyword>
<dbReference type="AlphaFoldDB" id="A0AAI9ZSM2"/>
<evidence type="ECO:0000256" key="12">
    <source>
        <dbReference type="ARBA" id="ARBA00023098"/>
    </source>
</evidence>
<keyword evidence="12" id="KW-0443">Lipid metabolism</keyword>
<dbReference type="EC" id="2.1.1.317" evidence="14"/>
<dbReference type="InterPro" id="IPR029063">
    <property type="entry name" value="SAM-dependent_MTases_sf"/>
</dbReference>
<keyword evidence="11 15" id="KW-1133">Transmembrane helix</keyword>
<keyword evidence="13 15" id="KW-0472">Membrane</keyword>
<accession>A0AAI9ZSM2</accession>
<dbReference type="Gene3D" id="3.40.50.150">
    <property type="entry name" value="Vaccinia Virus protein VP39"/>
    <property type="match status" value="1"/>
</dbReference>
<keyword evidence="5" id="KW-0444">Lipid biosynthesis</keyword>
<evidence type="ECO:0000313" key="17">
    <source>
        <dbReference type="Proteomes" id="UP001243989"/>
    </source>
</evidence>
<dbReference type="InterPro" id="IPR052290">
    <property type="entry name" value="Sphingo_C9-MT"/>
</dbReference>
<comment type="similarity">
    <text evidence="4">Belongs to the CFA/CMAS family.</text>
</comment>
<dbReference type="GO" id="GO:0006665">
    <property type="term" value="P:sphingolipid metabolic process"/>
    <property type="evidence" value="ECO:0007669"/>
    <property type="project" value="UniProtKB-KW"/>
</dbReference>